<dbReference type="Pfam" id="PF00580">
    <property type="entry name" value="UvrD-helicase"/>
    <property type="match status" value="1"/>
</dbReference>
<evidence type="ECO:0000313" key="14">
    <source>
        <dbReference type="Proteomes" id="UP000035337"/>
    </source>
</evidence>
<evidence type="ECO:0000259" key="11">
    <source>
        <dbReference type="PROSITE" id="PS51198"/>
    </source>
</evidence>
<evidence type="ECO:0000259" key="12">
    <source>
        <dbReference type="PROSITE" id="PS51217"/>
    </source>
</evidence>
<keyword evidence="4 10" id="KW-0067">ATP-binding</keyword>
<dbReference type="Gene3D" id="3.40.50.300">
    <property type="entry name" value="P-loop containing nucleotide triphosphate hydrolases"/>
    <property type="match status" value="4"/>
</dbReference>
<sequence length="1016" mass="116383">MKNDKPQITSVQASAGSGKTYNLAKRYITLLLERSDSASPVSIKNVIAVTFANKAAVEMKYRVIEYLKKAALSLDTGDILKDLNLSEKEKSVCSAKILNDILENYDNFNISTIDSFINRILKACAINVGISPNFKIEKDISENLSFSVDSFLKKASKSSSYKNLLSEYIMQYLILEKSGWFPKNDIYNEVKNVFRKTGYTGKNIESVESGFEEGLVSRSVKIRNLTQTFADKYLKLDINGHFKNAVKKVLEEDDKIFHRLKVPKKFSSTELKYNANAARDIAADSLWEEIVSAVSELYEFYAQNYYGVYGKIFSNISVEFDRQAKNEEIVFLNEINRKTTDFFKSADSIMPEVYYRLSERYKHFLVDEFQDTSFVQWSVLKRFLEETLANGGTFFYVGDAKQSIYDFRGGSSEIFYKALQDFPQRESEVITLGENYRSHKTIVDFNNKIFSRENLERYLKEVYEDDNLEIYDNILNVYSSSGQNFNAKKTKGYVDIEVLDGDLSEDAPKLKFLEHVKSALERFLPQDISVLCRTNGEAFEAGAWLLEEGYNVESEQTLNLKNNSLVKQIISLMAFINSPLDALSFASFISGEVFQKAAGISSKECDKFLFEQNKNKKNEVFYKAFQDKYPELWNAYIEEFFLKAGFIPVYELTISVFEKLKIIESFPEDKIFALRFLELVKEFEKEDSGINNFLAYFNLLNANEEILYVKNSSANAIKVMTVHKAKGLQFPVVILPFLKLSEQKIDKPYFDNSGGDIKLLYVSQDTAKFSKKIKNIYDMEKAKLLLSEINVLYVSMTRAECELYAITTQKGRTKNTVAALLGSNVFKDGSKEIYKIKEVKYEKISDDVSGGYKAVSYNLPETDLQAVDCDDAKRYGAMMHFALSKITTLKNKDAKKEISAAADCAKRKFLFDGLKNIPENLESFFENDKIQEIFNFNEREVFNEKEIVTASGDTLRADKLIEKTDAVIVYDFKSSQITEENIRQVEKYKKHLGEIYGQKPVFGFLVEINSKKIVKV</sequence>
<keyword evidence="1 10" id="KW-0547">Nucleotide-binding</keyword>
<feature type="domain" description="UvrD-like helicase ATP-binding" evidence="11">
    <location>
        <begin position="1"/>
        <end position="439"/>
    </location>
</feature>
<name>A0A0G3WK49_9BACT</name>
<organism evidence="13 14">
    <name type="scientific">Endomicrobium proavitum</name>
    <dbReference type="NCBI Taxonomy" id="1408281"/>
    <lineage>
        <taxon>Bacteria</taxon>
        <taxon>Pseudomonadati</taxon>
        <taxon>Elusimicrobiota</taxon>
        <taxon>Endomicrobiia</taxon>
        <taxon>Endomicrobiales</taxon>
        <taxon>Endomicrobiaceae</taxon>
        <taxon>Endomicrobium</taxon>
    </lineage>
</organism>
<evidence type="ECO:0000256" key="4">
    <source>
        <dbReference type="ARBA" id="ARBA00022840"/>
    </source>
</evidence>
<comment type="catalytic activity">
    <reaction evidence="9">
        <text>ATP + H2O = ADP + phosphate + H(+)</text>
        <dbReference type="Rhea" id="RHEA:13065"/>
        <dbReference type="ChEBI" id="CHEBI:15377"/>
        <dbReference type="ChEBI" id="CHEBI:15378"/>
        <dbReference type="ChEBI" id="CHEBI:30616"/>
        <dbReference type="ChEBI" id="CHEBI:43474"/>
        <dbReference type="ChEBI" id="CHEBI:456216"/>
        <dbReference type="EC" id="5.6.2.4"/>
    </reaction>
</comment>
<dbReference type="InterPro" id="IPR014016">
    <property type="entry name" value="UvrD-like_ATP-bd"/>
</dbReference>
<dbReference type="InterPro" id="IPR027417">
    <property type="entry name" value="P-loop_NTPase"/>
</dbReference>
<dbReference type="GO" id="GO:0005524">
    <property type="term" value="F:ATP binding"/>
    <property type="evidence" value="ECO:0007669"/>
    <property type="project" value="UniProtKB-UniRule"/>
</dbReference>
<gene>
    <name evidence="13" type="primary">recB</name>
    <name evidence="13" type="ORF">Epro_0878</name>
</gene>
<keyword evidence="14" id="KW-1185">Reference proteome</keyword>
<dbReference type="RefSeq" id="WP_052570811.1">
    <property type="nucleotide sequence ID" value="NZ_CP009498.1"/>
</dbReference>
<evidence type="ECO:0000256" key="10">
    <source>
        <dbReference type="PROSITE-ProRule" id="PRU00560"/>
    </source>
</evidence>
<dbReference type="OrthoDB" id="9810135at2"/>
<reference evidence="13 14" key="1">
    <citation type="submission" date="2014-09" db="EMBL/GenBank/DDBJ databases">
        <title>Complete genome sequence of Endomicrobium proavitum.</title>
        <authorList>
            <person name="Zheng H."/>
        </authorList>
    </citation>
    <scope>NUCLEOTIDE SEQUENCE [LARGE SCALE GENOMIC DNA]</scope>
    <source>
        <strain evidence="13 14">Rsa215</strain>
    </source>
</reference>
<dbReference type="AlphaFoldDB" id="A0A0G3WK49"/>
<dbReference type="PROSITE" id="PS51198">
    <property type="entry name" value="UVRD_HELICASE_ATP_BIND"/>
    <property type="match status" value="1"/>
</dbReference>
<feature type="binding site" evidence="10">
    <location>
        <begin position="13"/>
        <end position="20"/>
    </location>
    <ligand>
        <name>ATP</name>
        <dbReference type="ChEBI" id="CHEBI:30616"/>
    </ligand>
</feature>
<accession>A0A0G3WK49</accession>
<dbReference type="GO" id="GO:0016887">
    <property type="term" value="F:ATP hydrolysis activity"/>
    <property type="evidence" value="ECO:0007669"/>
    <property type="project" value="RHEA"/>
</dbReference>
<dbReference type="PANTHER" id="PTHR11070:SF2">
    <property type="entry name" value="ATP-DEPENDENT DNA HELICASE SRS2"/>
    <property type="match status" value="1"/>
</dbReference>
<dbReference type="InterPro" id="IPR014017">
    <property type="entry name" value="DNA_helicase_UvrD-like_C"/>
</dbReference>
<dbReference type="EMBL" id="CP009498">
    <property type="protein sequence ID" value="AKL98257.1"/>
    <property type="molecule type" value="Genomic_DNA"/>
</dbReference>
<evidence type="ECO:0000256" key="9">
    <source>
        <dbReference type="ARBA" id="ARBA00048988"/>
    </source>
</evidence>
<evidence type="ECO:0000256" key="7">
    <source>
        <dbReference type="ARBA" id="ARBA00034808"/>
    </source>
</evidence>
<evidence type="ECO:0000256" key="1">
    <source>
        <dbReference type="ARBA" id="ARBA00022741"/>
    </source>
</evidence>
<keyword evidence="3 10" id="KW-0347">Helicase</keyword>
<dbReference type="GO" id="GO:0005829">
    <property type="term" value="C:cytosol"/>
    <property type="evidence" value="ECO:0007669"/>
    <property type="project" value="TreeGrafter"/>
</dbReference>
<evidence type="ECO:0000256" key="5">
    <source>
        <dbReference type="ARBA" id="ARBA00023235"/>
    </source>
</evidence>
<keyword evidence="5" id="KW-0413">Isomerase</keyword>
<dbReference type="InterPro" id="IPR000212">
    <property type="entry name" value="DNA_helicase_UvrD/REP"/>
</dbReference>
<dbReference type="Proteomes" id="UP000035337">
    <property type="component" value="Chromosome"/>
</dbReference>
<dbReference type="GO" id="GO:0000725">
    <property type="term" value="P:recombinational repair"/>
    <property type="evidence" value="ECO:0007669"/>
    <property type="project" value="TreeGrafter"/>
</dbReference>
<keyword evidence="2 10" id="KW-0378">Hydrolase</keyword>
<proteinExistence type="predicted"/>
<comment type="catalytic activity">
    <reaction evidence="6">
        <text>Couples ATP hydrolysis with the unwinding of duplex DNA by translocating in the 3'-5' direction.</text>
        <dbReference type="EC" id="5.6.2.4"/>
    </reaction>
</comment>
<dbReference type="SUPFAM" id="SSF52540">
    <property type="entry name" value="P-loop containing nucleoside triphosphate hydrolases"/>
    <property type="match status" value="1"/>
</dbReference>
<dbReference type="EC" id="5.6.2.4" evidence="7"/>
<dbReference type="KEGG" id="epo:Epro_0878"/>
<feature type="domain" description="UvrD-like helicase C-terminal" evidence="12">
    <location>
        <begin position="472"/>
        <end position="727"/>
    </location>
</feature>
<dbReference type="PROSITE" id="PS51217">
    <property type="entry name" value="UVRD_HELICASE_CTER"/>
    <property type="match status" value="1"/>
</dbReference>
<evidence type="ECO:0000256" key="3">
    <source>
        <dbReference type="ARBA" id="ARBA00022806"/>
    </source>
</evidence>
<dbReference type="GO" id="GO:0043138">
    <property type="term" value="F:3'-5' DNA helicase activity"/>
    <property type="evidence" value="ECO:0007669"/>
    <property type="project" value="UniProtKB-EC"/>
</dbReference>
<dbReference type="STRING" id="1408281.Epro_0878"/>
<dbReference type="Pfam" id="PF13361">
    <property type="entry name" value="UvrD_C"/>
    <property type="match status" value="1"/>
</dbReference>
<evidence type="ECO:0000256" key="6">
    <source>
        <dbReference type="ARBA" id="ARBA00034617"/>
    </source>
</evidence>
<dbReference type="GO" id="GO:0003677">
    <property type="term" value="F:DNA binding"/>
    <property type="evidence" value="ECO:0007669"/>
    <property type="project" value="InterPro"/>
</dbReference>
<evidence type="ECO:0000256" key="8">
    <source>
        <dbReference type="ARBA" id="ARBA00034923"/>
    </source>
</evidence>
<evidence type="ECO:0000313" key="13">
    <source>
        <dbReference type="EMBL" id="AKL98257.1"/>
    </source>
</evidence>
<evidence type="ECO:0000256" key="2">
    <source>
        <dbReference type="ARBA" id="ARBA00022801"/>
    </source>
</evidence>
<dbReference type="PANTHER" id="PTHR11070">
    <property type="entry name" value="UVRD / RECB / PCRA DNA HELICASE FAMILY MEMBER"/>
    <property type="match status" value="1"/>
</dbReference>
<dbReference type="GO" id="GO:0033202">
    <property type="term" value="C:DNA helicase complex"/>
    <property type="evidence" value="ECO:0007669"/>
    <property type="project" value="TreeGrafter"/>
</dbReference>
<protein>
    <recommendedName>
        <fullName evidence="7">DNA 3'-5' helicase</fullName>
        <ecNumber evidence="7">5.6.2.4</ecNumber>
    </recommendedName>
    <alternativeName>
        <fullName evidence="8">DNA 3'-5' helicase II</fullName>
    </alternativeName>
</protein>